<evidence type="ECO:0000313" key="3">
    <source>
        <dbReference type="Proteomes" id="UP000824120"/>
    </source>
</evidence>
<sequence>MGLLPIPLFPGEGSCFLSLGGFDLPSFILKFRALISRGGMILPTTFGLAIGKRIQGADKGDQEDFRRVIEYARDLKLLVESYKTSHQIKHEIKGEMGALREPLSGLASSTQLTKRPNVPTFNLTSQIQPRNLRKQNQNMHYSN</sequence>
<gene>
    <name evidence="2" type="ORF">H5410_061897</name>
</gene>
<dbReference type="Proteomes" id="UP000824120">
    <property type="component" value="Chromosome 12"/>
</dbReference>
<comment type="caution">
    <text evidence="2">The sequence shown here is derived from an EMBL/GenBank/DDBJ whole genome shotgun (WGS) entry which is preliminary data.</text>
</comment>
<protein>
    <submittedName>
        <fullName evidence="2">Uncharacterized protein</fullName>
    </submittedName>
</protein>
<accession>A0A9J5W8Z3</accession>
<name>A0A9J5W8Z3_SOLCO</name>
<feature type="region of interest" description="Disordered" evidence="1">
    <location>
        <begin position="109"/>
        <end position="143"/>
    </location>
</feature>
<evidence type="ECO:0000313" key="2">
    <source>
        <dbReference type="EMBL" id="KAG5572131.1"/>
    </source>
</evidence>
<organism evidence="2 3">
    <name type="scientific">Solanum commersonii</name>
    <name type="common">Commerson's wild potato</name>
    <name type="synonym">Commerson's nightshade</name>
    <dbReference type="NCBI Taxonomy" id="4109"/>
    <lineage>
        <taxon>Eukaryota</taxon>
        <taxon>Viridiplantae</taxon>
        <taxon>Streptophyta</taxon>
        <taxon>Embryophyta</taxon>
        <taxon>Tracheophyta</taxon>
        <taxon>Spermatophyta</taxon>
        <taxon>Magnoliopsida</taxon>
        <taxon>eudicotyledons</taxon>
        <taxon>Gunneridae</taxon>
        <taxon>Pentapetalae</taxon>
        <taxon>asterids</taxon>
        <taxon>lamiids</taxon>
        <taxon>Solanales</taxon>
        <taxon>Solanaceae</taxon>
        <taxon>Solanoideae</taxon>
        <taxon>Solaneae</taxon>
        <taxon>Solanum</taxon>
    </lineage>
</organism>
<keyword evidence="3" id="KW-1185">Reference proteome</keyword>
<dbReference type="EMBL" id="JACXVP010000012">
    <property type="protein sequence ID" value="KAG5572131.1"/>
    <property type="molecule type" value="Genomic_DNA"/>
</dbReference>
<dbReference type="AlphaFoldDB" id="A0A9J5W8Z3"/>
<proteinExistence type="predicted"/>
<evidence type="ECO:0000256" key="1">
    <source>
        <dbReference type="SAM" id="MobiDB-lite"/>
    </source>
</evidence>
<reference evidence="2 3" key="1">
    <citation type="submission" date="2020-09" db="EMBL/GenBank/DDBJ databases">
        <title>De no assembly of potato wild relative species, Solanum commersonii.</title>
        <authorList>
            <person name="Cho K."/>
        </authorList>
    </citation>
    <scope>NUCLEOTIDE SEQUENCE [LARGE SCALE GENOMIC DNA]</scope>
    <source>
        <strain evidence="2">LZ3.2</strain>
        <tissue evidence="2">Leaf</tissue>
    </source>
</reference>